<comment type="caution">
    <text evidence="1">The sequence shown here is derived from an EMBL/GenBank/DDBJ whole genome shotgun (WGS) entry which is preliminary data.</text>
</comment>
<dbReference type="Proteomes" id="UP000593575">
    <property type="component" value="Unassembled WGS sequence"/>
</dbReference>
<keyword evidence="2" id="KW-1185">Reference proteome</keyword>
<proteinExistence type="predicted"/>
<reference evidence="1 2" key="1">
    <citation type="journal article" date="2019" name="Genome Biol. Evol.">
        <title>Insights into the evolution of the New World diploid cottons (Gossypium, subgenus Houzingenia) based on genome sequencing.</title>
        <authorList>
            <person name="Grover C.E."/>
            <person name="Arick M.A. 2nd"/>
            <person name="Thrash A."/>
            <person name="Conover J.L."/>
            <person name="Sanders W.S."/>
            <person name="Peterson D.G."/>
            <person name="Frelichowski J.E."/>
            <person name="Scheffler J.A."/>
            <person name="Scheffler B.E."/>
            <person name="Wendel J.F."/>
        </authorList>
    </citation>
    <scope>NUCLEOTIDE SEQUENCE [LARGE SCALE GENOMIC DNA]</scope>
    <source>
        <strain evidence="1">6</strain>
        <tissue evidence="1">Leaf</tissue>
    </source>
</reference>
<dbReference type="AlphaFoldDB" id="A0A7J9JEA1"/>
<accession>A0A7J9JEA1</accession>
<name>A0A7J9JEA1_9ROSI</name>
<organism evidence="1 2">
    <name type="scientific">Gossypium armourianum</name>
    <dbReference type="NCBI Taxonomy" id="34283"/>
    <lineage>
        <taxon>Eukaryota</taxon>
        <taxon>Viridiplantae</taxon>
        <taxon>Streptophyta</taxon>
        <taxon>Embryophyta</taxon>
        <taxon>Tracheophyta</taxon>
        <taxon>Spermatophyta</taxon>
        <taxon>Magnoliopsida</taxon>
        <taxon>eudicotyledons</taxon>
        <taxon>Gunneridae</taxon>
        <taxon>Pentapetalae</taxon>
        <taxon>rosids</taxon>
        <taxon>malvids</taxon>
        <taxon>Malvales</taxon>
        <taxon>Malvaceae</taxon>
        <taxon>Malvoideae</taxon>
        <taxon>Gossypium</taxon>
    </lineage>
</organism>
<evidence type="ECO:0000313" key="1">
    <source>
        <dbReference type="EMBL" id="MBA0832739.1"/>
    </source>
</evidence>
<sequence length="35" mass="4215">MWIQFMCTRITEALNVSNVNTFRAVLLYLFFLEET</sequence>
<protein>
    <submittedName>
        <fullName evidence="1">Uncharacterized protein</fullName>
    </submittedName>
</protein>
<dbReference type="EMBL" id="JABFAE010000007">
    <property type="protein sequence ID" value="MBA0832739.1"/>
    <property type="molecule type" value="Genomic_DNA"/>
</dbReference>
<evidence type="ECO:0000313" key="2">
    <source>
        <dbReference type="Proteomes" id="UP000593575"/>
    </source>
</evidence>
<feature type="non-terminal residue" evidence="1">
    <location>
        <position position="35"/>
    </location>
</feature>
<gene>
    <name evidence="1" type="ORF">Goarm_017107</name>
</gene>